<evidence type="ECO:0000313" key="2">
    <source>
        <dbReference type="EMBL" id="RMY28709.1"/>
    </source>
</evidence>
<dbReference type="InterPro" id="IPR019410">
    <property type="entry name" value="Methyltransf_16"/>
</dbReference>
<dbReference type="PANTHER" id="PTHR14614">
    <property type="entry name" value="HEPATOCELLULAR CARCINOMA-ASSOCIATED ANTIGEN"/>
    <property type="match status" value="1"/>
</dbReference>
<evidence type="ECO:0000256" key="1">
    <source>
        <dbReference type="SAM" id="SignalP"/>
    </source>
</evidence>
<evidence type="ECO:0008006" key="4">
    <source>
        <dbReference type="Google" id="ProtNLM"/>
    </source>
</evidence>
<comment type="caution">
    <text evidence="2">The sequence shown here is derived from an EMBL/GenBank/DDBJ whole genome shotgun (WGS) entry which is preliminary data.</text>
</comment>
<keyword evidence="1" id="KW-0732">Signal</keyword>
<proteinExistence type="predicted"/>
<sequence length="387" mass="42385">MAGTSLAVTLTALPLAAADFVSSCAITAAYNLSISSALLTRSASITPWSKLTTLSIPGLTVSGPALLTLPASLLGLLFLYRLGLYQLLPLFELIGDIGLGSNARPMGLTISIGRAVLDIDSACLRNLRPINCRVSRRIGRERRALARGRCWTIVDIDRPEVLQRVDLVWDNEDECDQNSEVLANTLHKHHIDFKNGMHNEGVTGVIELGAGTGIAGLAAACVWKTNAILTDLPLIVPALEANVTLNEDRLKTHGGNAVCGTLDWDEPKGLAISNGSSAGKHQDQNLRARVLLAADTVYSEEHPPLLVKAIEARLELSDQARLILCYPLRFGYLDHIRDLWERLEAAEFTCVEEGREKVDESWEEDEEYEWCVWGWKDAEKVKRQSGA</sequence>
<dbReference type="GO" id="GO:0005829">
    <property type="term" value="C:cytosol"/>
    <property type="evidence" value="ECO:0007669"/>
    <property type="project" value="TreeGrafter"/>
</dbReference>
<dbReference type="Gene3D" id="3.40.50.150">
    <property type="entry name" value="Vaccinia Virus protein VP39"/>
    <property type="match status" value="1"/>
</dbReference>
<dbReference type="AlphaFoldDB" id="A0A3M7AN09"/>
<dbReference type="OrthoDB" id="433955at2759"/>
<organism evidence="2 3">
    <name type="scientific">Hortaea werneckii</name>
    <name type="common">Black yeast</name>
    <name type="synonym">Cladosporium werneckii</name>
    <dbReference type="NCBI Taxonomy" id="91943"/>
    <lineage>
        <taxon>Eukaryota</taxon>
        <taxon>Fungi</taxon>
        <taxon>Dikarya</taxon>
        <taxon>Ascomycota</taxon>
        <taxon>Pezizomycotina</taxon>
        <taxon>Dothideomycetes</taxon>
        <taxon>Dothideomycetidae</taxon>
        <taxon>Mycosphaerellales</taxon>
        <taxon>Teratosphaeriaceae</taxon>
        <taxon>Hortaea</taxon>
    </lineage>
</organism>
<dbReference type="PANTHER" id="PTHR14614:SF156">
    <property type="entry name" value="PROTEIN-LYSINE N-METHYLTRANSFERASE EFM2"/>
    <property type="match status" value="1"/>
</dbReference>
<dbReference type="Proteomes" id="UP000270230">
    <property type="component" value="Unassembled WGS sequence"/>
</dbReference>
<dbReference type="GO" id="GO:0008757">
    <property type="term" value="F:S-adenosylmethionine-dependent methyltransferase activity"/>
    <property type="evidence" value="ECO:0007669"/>
    <property type="project" value="UniProtKB-ARBA"/>
</dbReference>
<dbReference type="Pfam" id="PF10294">
    <property type="entry name" value="Methyltransf_16"/>
    <property type="match status" value="1"/>
</dbReference>
<accession>A0A3M7AN09</accession>
<dbReference type="EMBL" id="QWIN01002709">
    <property type="protein sequence ID" value="RMY28709.1"/>
    <property type="molecule type" value="Genomic_DNA"/>
</dbReference>
<protein>
    <recommendedName>
        <fullName evidence="4">Methyltransferase small domain-containing protein</fullName>
    </recommendedName>
</protein>
<feature type="chain" id="PRO_5017976097" description="Methyltransferase small domain-containing protein" evidence="1">
    <location>
        <begin position="19"/>
        <end position="387"/>
    </location>
</feature>
<name>A0A3M7AN09_HORWE</name>
<feature type="signal peptide" evidence="1">
    <location>
        <begin position="1"/>
        <end position="18"/>
    </location>
</feature>
<dbReference type="InterPro" id="IPR029063">
    <property type="entry name" value="SAM-dependent_MTases_sf"/>
</dbReference>
<evidence type="ECO:0000313" key="3">
    <source>
        <dbReference type="Proteomes" id="UP000270230"/>
    </source>
</evidence>
<gene>
    <name evidence="2" type="ORF">D0865_15694</name>
</gene>
<reference evidence="2 3" key="1">
    <citation type="journal article" date="2018" name="BMC Genomics">
        <title>Genomic evidence for intraspecific hybridization in a clonal and extremely halotolerant yeast.</title>
        <authorList>
            <person name="Gostincar C."/>
            <person name="Stajich J.E."/>
            <person name="Zupancic J."/>
            <person name="Zalar P."/>
            <person name="Gunde-Cimerman N."/>
        </authorList>
    </citation>
    <scope>NUCLEOTIDE SEQUENCE [LARGE SCALE GENOMIC DNA]</scope>
    <source>
        <strain evidence="2 3">EXF-151</strain>
    </source>
</reference>
<dbReference type="SUPFAM" id="SSF53335">
    <property type="entry name" value="S-adenosyl-L-methionine-dependent methyltransferases"/>
    <property type="match status" value="1"/>
</dbReference>